<dbReference type="AlphaFoldDB" id="A0A6A6HW16"/>
<evidence type="ECO:0000256" key="1">
    <source>
        <dbReference type="SAM" id="MobiDB-lite"/>
    </source>
</evidence>
<organism evidence="2 3">
    <name type="scientific">Trematosphaeria pertusa</name>
    <dbReference type="NCBI Taxonomy" id="390896"/>
    <lineage>
        <taxon>Eukaryota</taxon>
        <taxon>Fungi</taxon>
        <taxon>Dikarya</taxon>
        <taxon>Ascomycota</taxon>
        <taxon>Pezizomycotina</taxon>
        <taxon>Dothideomycetes</taxon>
        <taxon>Pleosporomycetidae</taxon>
        <taxon>Pleosporales</taxon>
        <taxon>Massarineae</taxon>
        <taxon>Trematosphaeriaceae</taxon>
        <taxon>Trematosphaeria</taxon>
    </lineage>
</organism>
<reference evidence="2" key="1">
    <citation type="journal article" date="2020" name="Stud. Mycol.">
        <title>101 Dothideomycetes genomes: a test case for predicting lifestyles and emergence of pathogens.</title>
        <authorList>
            <person name="Haridas S."/>
            <person name="Albert R."/>
            <person name="Binder M."/>
            <person name="Bloem J."/>
            <person name="Labutti K."/>
            <person name="Salamov A."/>
            <person name="Andreopoulos B."/>
            <person name="Baker S."/>
            <person name="Barry K."/>
            <person name="Bills G."/>
            <person name="Bluhm B."/>
            <person name="Cannon C."/>
            <person name="Castanera R."/>
            <person name="Culley D."/>
            <person name="Daum C."/>
            <person name="Ezra D."/>
            <person name="Gonzalez J."/>
            <person name="Henrissat B."/>
            <person name="Kuo A."/>
            <person name="Liang C."/>
            <person name="Lipzen A."/>
            <person name="Lutzoni F."/>
            <person name="Magnuson J."/>
            <person name="Mondo S."/>
            <person name="Nolan M."/>
            <person name="Ohm R."/>
            <person name="Pangilinan J."/>
            <person name="Park H.-J."/>
            <person name="Ramirez L."/>
            <person name="Alfaro M."/>
            <person name="Sun H."/>
            <person name="Tritt A."/>
            <person name="Yoshinaga Y."/>
            <person name="Zwiers L.-H."/>
            <person name="Turgeon B."/>
            <person name="Goodwin S."/>
            <person name="Spatafora J."/>
            <person name="Crous P."/>
            <person name="Grigoriev I."/>
        </authorList>
    </citation>
    <scope>NUCLEOTIDE SEQUENCE</scope>
    <source>
        <strain evidence="2">CBS 122368</strain>
    </source>
</reference>
<dbReference type="Proteomes" id="UP000800094">
    <property type="component" value="Unassembled WGS sequence"/>
</dbReference>
<proteinExistence type="predicted"/>
<keyword evidence="3" id="KW-1185">Reference proteome</keyword>
<feature type="compositionally biased region" description="Low complexity" evidence="1">
    <location>
        <begin position="32"/>
        <end position="47"/>
    </location>
</feature>
<feature type="compositionally biased region" description="Polar residues" evidence="1">
    <location>
        <begin position="14"/>
        <end position="26"/>
    </location>
</feature>
<protein>
    <submittedName>
        <fullName evidence="2">Uncharacterized protein</fullName>
    </submittedName>
</protein>
<evidence type="ECO:0000313" key="2">
    <source>
        <dbReference type="EMBL" id="KAF2242375.1"/>
    </source>
</evidence>
<dbReference type="EMBL" id="ML987208">
    <property type="protein sequence ID" value="KAF2242375.1"/>
    <property type="molecule type" value="Genomic_DNA"/>
</dbReference>
<accession>A0A6A6HW16</accession>
<evidence type="ECO:0000313" key="3">
    <source>
        <dbReference type="Proteomes" id="UP000800094"/>
    </source>
</evidence>
<sequence>MSPSSFPLHPSPPIQLTTNSTATQPAMPNAIPSTSPTRPPTCSATRTPSPPRRIRRRLCLMPGLMRSRSSLLRCRVGMAVGGRFIRFSTRGRWGFI</sequence>
<dbReference type="GeneID" id="54573444"/>
<dbReference type="RefSeq" id="XP_033677379.1">
    <property type="nucleotide sequence ID" value="XM_033820114.1"/>
</dbReference>
<gene>
    <name evidence="2" type="ORF">BU26DRAFT_159717</name>
</gene>
<feature type="region of interest" description="Disordered" evidence="1">
    <location>
        <begin position="1"/>
        <end position="54"/>
    </location>
</feature>
<name>A0A6A6HW16_9PLEO</name>